<feature type="coiled-coil region" evidence="1">
    <location>
        <begin position="269"/>
        <end position="331"/>
    </location>
</feature>
<keyword evidence="4" id="KW-1185">Reference proteome</keyword>
<evidence type="ECO:0000256" key="2">
    <source>
        <dbReference type="SAM" id="Phobius"/>
    </source>
</evidence>
<dbReference type="PANTHER" id="PTHR32309:SF13">
    <property type="entry name" value="FERRIC ENTEROBACTIN TRANSPORT PROTEIN FEPE"/>
    <property type="match status" value="1"/>
</dbReference>
<organism evidence="3 4">
    <name type="scientific">Brevundimonas albigilva</name>
    <dbReference type="NCBI Taxonomy" id="1312364"/>
    <lineage>
        <taxon>Bacteria</taxon>
        <taxon>Pseudomonadati</taxon>
        <taxon>Pseudomonadota</taxon>
        <taxon>Alphaproteobacteria</taxon>
        <taxon>Caulobacterales</taxon>
        <taxon>Caulobacteraceae</taxon>
        <taxon>Brevundimonas</taxon>
    </lineage>
</organism>
<evidence type="ECO:0000256" key="1">
    <source>
        <dbReference type="SAM" id="Coils"/>
    </source>
</evidence>
<sequence length="387" mass="42453">MSDTKLNYLGPIPELLSGPRRSSLRRRIPLVFMGVVVLPTLLVAIYYLLIAAPRYVSESRFVVRAAADSRPQATGLGLALQGVGLTASNDAYAVHDYITSRDGVDALEARFNFAELLHPRGLDVFNGWPRFWEGRSAESLEKGLNRLVTVGHDASTGISVLRVEAFDPRAAQQINEAMLRNGEGLVNRLNDRQAQDAVSQARLATSEARTRLASTQQQLTAFRNREQFVDPESSASQGAGLISSLLTTVANLRAERAQIAAEAPASPQLAAIDSRINAFERQIEAERAKLAGASDSLASKLGTYEELVAQRELASEELAQATAAQISAEQEARRQKLYLERIVNPSLPEKATAPNRWRAILTVFVSLLLVYAIGWLIWTGVREHRQT</sequence>
<name>A0ABY4SK84_9CAUL</name>
<evidence type="ECO:0000313" key="3">
    <source>
        <dbReference type="EMBL" id="URI14653.1"/>
    </source>
</evidence>
<reference evidence="3" key="1">
    <citation type="submission" date="2022-05" db="EMBL/GenBank/DDBJ databases">
        <title>Brevundimonas albigilva TT17 genome sequence.</title>
        <authorList>
            <person name="Lee K."/>
            <person name="Son H."/>
        </authorList>
    </citation>
    <scope>NUCLEOTIDE SEQUENCE</scope>
    <source>
        <strain evidence="3">TT17</strain>
    </source>
</reference>
<dbReference type="RefSeq" id="WP_249749643.1">
    <property type="nucleotide sequence ID" value="NZ_CP097298.1"/>
</dbReference>
<dbReference type="PANTHER" id="PTHR32309">
    <property type="entry name" value="TYROSINE-PROTEIN KINASE"/>
    <property type="match status" value="1"/>
</dbReference>
<evidence type="ECO:0000313" key="4">
    <source>
        <dbReference type="Proteomes" id="UP001055429"/>
    </source>
</evidence>
<keyword evidence="1" id="KW-0175">Coiled coil</keyword>
<keyword evidence="2" id="KW-1133">Transmembrane helix</keyword>
<keyword evidence="2" id="KW-0472">Membrane</keyword>
<dbReference type="EMBL" id="CP097649">
    <property type="protein sequence ID" value="URI14653.1"/>
    <property type="molecule type" value="Genomic_DNA"/>
</dbReference>
<feature type="transmembrane region" description="Helical" evidence="2">
    <location>
        <begin position="357"/>
        <end position="378"/>
    </location>
</feature>
<gene>
    <name evidence="3" type="ORF">M8231_12640</name>
</gene>
<proteinExistence type="predicted"/>
<dbReference type="Proteomes" id="UP001055429">
    <property type="component" value="Chromosome"/>
</dbReference>
<feature type="transmembrane region" description="Helical" evidence="2">
    <location>
        <begin position="30"/>
        <end position="49"/>
    </location>
</feature>
<dbReference type="InterPro" id="IPR050445">
    <property type="entry name" value="Bact_polysacc_biosynth/exp"/>
</dbReference>
<accession>A0ABY4SK84</accession>
<keyword evidence="2" id="KW-0812">Transmembrane</keyword>
<protein>
    <submittedName>
        <fullName evidence="3">Chain-length determining protein</fullName>
    </submittedName>
</protein>